<comment type="caution">
    <text evidence="4">The sequence shown here is derived from an EMBL/GenBank/DDBJ whole genome shotgun (WGS) entry which is preliminary data.</text>
</comment>
<dbReference type="SUPFAM" id="SSF56300">
    <property type="entry name" value="Metallo-dependent phosphatases"/>
    <property type="match status" value="1"/>
</dbReference>
<dbReference type="Gene3D" id="2.60.40.380">
    <property type="entry name" value="Purple acid phosphatase-like, N-terminal"/>
    <property type="match status" value="1"/>
</dbReference>
<dbReference type="Gene3D" id="3.60.21.70">
    <property type="entry name" value="PhoD-like phosphatase"/>
    <property type="match status" value="1"/>
</dbReference>
<dbReference type="CDD" id="cd07389">
    <property type="entry name" value="MPP_PhoD"/>
    <property type="match status" value="1"/>
</dbReference>
<dbReference type="InterPro" id="IPR029052">
    <property type="entry name" value="Metallo-depent_PP-like"/>
</dbReference>
<keyword evidence="5" id="KW-1185">Reference proteome</keyword>
<dbReference type="PROSITE" id="PS51318">
    <property type="entry name" value="TAT"/>
    <property type="match status" value="1"/>
</dbReference>
<name>A0A5C8PNI9_9HYPH</name>
<reference evidence="4 5" key="1">
    <citation type="submission" date="2019-06" db="EMBL/GenBank/DDBJ databases">
        <title>New taxonomy in bacterial strain CC-CFT640, isolated from vineyard.</title>
        <authorList>
            <person name="Lin S.-Y."/>
            <person name="Tsai C.-F."/>
            <person name="Young C.-C."/>
        </authorList>
    </citation>
    <scope>NUCLEOTIDE SEQUENCE [LARGE SCALE GENOMIC DNA]</scope>
    <source>
        <strain evidence="4 5">CC-CFT640</strain>
    </source>
</reference>
<dbReference type="Pfam" id="PF09423">
    <property type="entry name" value="PhoD"/>
    <property type="match status" value="1"/>
</dbReference>
<feature type="domain" description="PhoD-like phosphatase metallophosphatase" evidence="2">
    <location>
        <begin position="151"/>
        <end position="485"/>
    </location>
</feature>
<dbReference type="Pfam" id="PF16655">
    <property type="entry name" value="PhoD_N"/>
    <property type="match status" value="1"/>
</dbReference>
<evidence type="ECO:0000259" key="2">
    <source>
        <dbReference type="Pfam" id="PF09423"/>
    </source>
</evidence>
<dbReference type="PANTHER" id="PTHR43606">
    <property type="entry name" value="PHOSPHATASE, PUTATIVE (AFU_ORTHOLOGUE AFUA_6G08710)-RELATED"/>
    <property type="match status" value="1"/>
</dbReference>
<sequence length="516" mass="57242">MSLRGTQSLPGRRRVLLGAAGLVAAPALITSTAHAFGADPFQLGVASGCPRPDSAVLWTRLAPDPLNGGGLDPAPVAVDWEIAEDDGFRHVAARGRHMAMPALAHAVHVQVQGLKPGRWYWYRFRAGDAVSPVGRTRTAPQAGAPLDRFRFAFASCQQYEQGYFSAYRHMAQRELDLVIHLGDYIYELSWGRQHVRQHTGAIPTTLEEFRDRYALYKSDPDLRAAHAAFPWLAIWDDHEVADDYANDRSPRNRDPKFFLSVRRAAYRAWFEHMPVPPAMAPAGEGLRIYDRYRFGDMLDLMLLDDRQYRSPPPCSDDSRVTKRPVDCAERRSPERTILGKAQEAWLDDSLANAKGRWTVIAQQTLMAEIDRGSDGKPGYMVDRWDGYPAARQRLLDGLVRHRTANPVVIGGDVHSFWVTDLKRDNAAASPVVATELVGSSITSDGPSQATVDRALAHFLYLKYGRGDKRGYVAIELTGKALSAQFEAVDDVRDPQSGVTRLKDFVVENGRPGAVAG</sequence>
<dbReference type="RefSeq" id="WP_147847669.1">
    <property type="nucleotide sequence ID" value="NZ_VDUZ01000014.1"/>
</dbReference>
<dbReference type="InterPro" id="IPR006311">
    <property type="entry name" value="TAT_signal"/>
</dbReference>
<keyword evidence="1" id="KW-0732">Signal</keyword>
<dbReference type="InterPro" id="IPR032093">
    <property type="entry name" value="PhoD_N"/>
</dbReference>
<evidence type="ECO:0000313" key="5">
    <source>
        <dbReference type="Proteomes" id="UP000321638"/>
    </source>
</evidence>
<evidence type="ECO:0000256" key="1">
    <source>
        <dbReference type="SAM" id="SignalP"/>
    </source>
</evidence>
<dbReference type="InterPro" id="IPR052900">
    <property type="entry name" value="Phospholipid_Metab_Enz"/>
</dbReference>
<proteinExistence type="predicted"/>
<dbReference type="Proteomes" id="UP000321638">
    <property type="component" value="Unassembled WGS sequence"/>
</dbReference>
<dbReference type="InterPro" id="IPR018946">
    <property type="entry name" value="PhoD-like_MPP"/>
</dbReference>
<accession>A0A5C8PNI9</accession>
<evidence type="ECO:0000313" key="4">
    <source>
        <dbReference type="EMBL" id="TXL75456.1"/>
    </source>
</evidence>
<feature type="chain" id="PRO_5022835180" evidence="1">
    <location>
        <begin position="36"/>
        <end position="516"/>
    </location>
</feature>
<dbReference type="InterPro" id="IPR038607">
    <property type="entry name" value="PhoD-like_sf"/>
</dbReference>
<feature type="signal peptide" evidence="1">
    <location>
        <begin position="1"/>
        <end position="35"/>
    </location>
</feature>
<feature type="domain" description="Phospholipase D N-terminal" evidence="3">
    <location>
        <begin position="43"/>
        <end position="138"/>
    </location>
</feature>
<dbReference type="PANTHER" id="PTHR43606:SF2">
    <property type="entry name" value="ALKALINE PHOSPHATASE FAMILY PROTEIN (AFU_ORTHOLOGUE AFUA_5G03860)"/>
    <property type="match status" value="1"/>
</dbReference>
<organism evidence="4 5">
    <name type="scientific">Vineibacter terrae</name>
    <dbReference type="NCBI Taxonomy" id="2586908"/>
    <lineage>
        <taxon>Bacteria</taxon>
        <taxon>Pseudomonadati</taxon>
        <taxon>Pseudomonadota</taxon>
        <taxon>Alphaproteobacteria</taxon>
        <taxon>Hyphomicrobiales</taxon>
        <taxon>Vineibacter</taxon>
    </lineage>
</organism>
<dbReference type="AlphaFoldDB" id="A0A5C8PNI9"/>
<gene>
    <name evidence="4" type="ORF">FHP25_14550</name>
</gene>
<dbReference type="EMBL" id="VDUZ01000014">
    <property type="protein sequence ID" value="TXL75456.1"/>
    <property type="molecule type" value="Genomic_DNA"/>
</dbReference>
<evidence type="ECO:0000259" key="3">
    <source>
        <dbReference type="Pfam" id="PF16655"/>
    </source>
</evidence>
<dbReference type="OrthoDB" id="327733at2"/>
<protein>
    <submittedName>
        <fullName evidence="4">Alkaline phosphatase</fullName>
    </submittedName>
</protein>